<dbReference type="InterPro" id="IPR029465">
    <property type="entry name" value="ATPgrasp_TupA"/>
</dbReference>
<comment type="caution">
    <text evidence="1">The sequence shown here is derived from an EMBL/GenBank/DDBJ whole genome shotgun (WGS) entry which is preliminary data.</text>
</comment>
<sequence length="308" mass="36680">MDIIEQIKYRDGICLKLFGYKLSLSRNLDERDLPELLKKWYKKRTGKILNLDNPQTFNEKIQWLKLYDNSPLKTKLADKYLVREWIEEKIGKEYLIPLLGVWDNFDEIDFDKLPDKFVLKANHGCAWNIIVKDKSKFDKKKAKKKFDKWMKRNYAYRAGFEMQYKDIPPKITAEAFMSDSKGELNDYKILCFNGKPQFIWIDQGRYTHRTENIYDTKWNLQPFLLTYENSKEEVPPPENLEKMIELAEILSKDFALVRVDFYNVDGKIYFGEMTFTSASGVDVFKPEEYNLKLGQMLELPKKQEVYSK</sequence>
<protein>
    <submittedName>
        <fullName evidence="1">Glycosyltransferase</fullName>
    </submittedName>
</protein>
<accession>A0A9D1FV24</accession>
<reference evidence="1" key="1">
    <citation type="submission" date="2020-10" db="EMBL/GenBank/DDBJ databases">
        <authorList>
            <person name="Gilroy R."/>
        </authorList>
    </citation>
    <scope>NUCLEOTIDE SEQUENCE</scope>
    <source>
        <strain evidence="1">CHK152-2994</strain>
    </source>
</reference>
<name>A0A9D1FV24_9BACT</name>
<dbReference type="EMBL" id="DVJO01000052">
    <property type="protein sequence ID" value="HIS82468.1"/>
    <property type="molecule type" value="Genomic_DNA"/>
</dbReference>
<evidence type="ECO:0000313" key="1">
    <source>
        <dbReference type="EMBL" id="HIS82468.1"/>
    </source>
</evidence>
<evidence type="ECO:0000313" key="2">
    <source>
        <dbReference type="Proteomes" id="UP000824139"/>
    </source>
</evidence>
<dbReference type="AlphaFoldDB" id="A0A9D1FV24"/>
<gene>
    <name evidence="1" type="ORF">IAD41_02535</name>
</gene>
<proteinExistence type="predicted"/>
<dbReference type="Proteomes" id="UP000824139">
    <property type="component" value="Unassembled WGS sequence"/>
</dbReference>
<organism evidence="1 2">
    <name type="scientific">Candidatus Scatenecus faecavium</name>
    <dbReference type="NCBI Taxonomy" id="2840915"/>
    <lineage>
        <taxon>Bacteria</taxon>
        <taxon>Candidatus Scatenecus</taxon>
    </lineage>
</organism>
<dbReference type="Pfam" id="PF14305">
    <property type="entry name" value="ATPgrasp_TupA"/>
    <property type="match status" value="1"/>
</dbReference>
<reference evidence="1" key="2">
    <citation type="journal article" date="2021" name="PeerJ">
        <title>Extensive microbial diversity within the chicken gut microbiome revealed by metagenomics and culture.</title>
        <authorList>
            <person name="Gilroy R."/>
            <person name="Ravi A."/>
            <person name="Getino M."/>
            <person name="Pursley I."/>
            <person name="Horton D.L."/>
            <person name="Alikhan N.F."/>
            <person name="Baker D."/>
            <person name="Gharbi K."/>
            <person name="Hall N."/>
            <person name="Watson M."/>
            <person name="Adriaenssens E.M."/>
            <person name="Foster-Nyarko E."/>
            <person name="Jarju S."/>
            <person name="Secka A."/>
            <person name="Antonio M."/>
            <person name="Oren A."/>
            <person name="Chaudhuri R.R."/>
            <person name="La Ragione R."/>
            <person name="Hildebrand F."/>
            <person name="Pallen M.J."/>
        </authorList>
    </citation>
    <scope>NUCLEOTIDE SEQUENCE</scope>
    <source>
        <strain evidence="1">CHK152-2994</strain>
    </source>
</reference>